<accession>D7KXJ6</accession>
<reference evidence="3" key="1">
    <citation type="journal article" date="2011" name="Nat. Genet.">
        <title>The Arabidopsis lyrata genome sequence and the basis of rapid genome size change.</title>
        <authorList>
            <person name="Hu T.T."/>
            <person name="Pattyn P."/>
            <person name="Bakker E.G."/>
            <person name="Cao J."/>
            <person name="Cheng J.-F."/>
            <person name="Clark R.M."/>
            <person name="Fahlgren N."/>
            <person name="Fawcett J.A."/>
            <person name="Grimwood J."/>
            <person name="Gundlach H."/>
            <person name="Haberer G."/>
            <person name="Hollister J.D."/>
            <person name="Ossowski S."/>
            <person name="Ottilar R.P."/>
            <person name="Salamov A.A."/>
            <person name="Schneeberger K."/>
            <person name="Spannagl M."/>
            <person name="Wang X."/>
            <person name="Yang L."/>
            <person name="Nasrallah M.E."/>
            <person name="Bergelson J."/>
            <person name="Carrington J.C."/>
            <person name="Gaut B.S."/>
            <person name="Schmutz J."/>
            <person name="Mayer K.F.X."/>
            <person name="Van de Peer Y."/>
            <person name="Grigoriev I.V."/>
            <person name="Nordborg M."/>
            <person name="Weigel D."/>
            <person name="Guo Y.-L."/>
        </authorList>
    </citation>
    <scope>NUCLEOTIDE SEQUENCE [LARGE SCALE GENOMIC DNA]</scope>
    <source>
        <strain evidence="3">cv. MN47</strain>
    </source>
</reference>
<evidence type="ECO:0000259" key="1">
    <source>
        <dbReference type="Pfam" id="PF07734"/>
    </source>
</evidence>
<dbReference type="Proteomes" id="UP000008694">
    <property type="component" value="Unassembled WGS sequence"/>
</dbReference>
<dbReference type="Gramene" id="scaffold_201843.1">
    <property type="protein sequence ID" value="scaffold_201843.1"/>
    <property type="gene ID" value="scaffold_201843.1"/>
</dbReference>
<keyword evidence="3" id="KW-1185">Reference proteome</keyword>
<gene>
    <name evidence="2" type="ORF">ARALYDRAFT_894769</name>
</gene>
<dbReference type="InterPro" id="IPR017451">
    <property type="entry name" value="F-box-assoc_interact_dom"/>
</dbReference>
<dbReference type="InterPro" id="IPR006527">
    <property type="entry name" value="F-box-assoc_dom_typ1"/>
</dbReference>
<dbReference type="AlphaFoldDB" id="D7KXJ6"/>
<feature type="domain" description="F-box associated beta-propeller type 1" evidence="1">
    <location>
        <begin position="124"/>
        <end position="225"/>
    </location>
</feature>
<sequence length="230" mass="27394">MASEKLPWGWVEEILSWVPLRSLIHQQGNNQLTRASRPQFILFVESNIFSVDFILNDCPSIEVQKFPLDIPGYRLSIPLTVDYCDGLLLRDTLNYGLAVCNPLLKQTKWNIILFQWHKIPNWLFQCISFYDFRFLQVFRKDRFSYLHQCYETKNIEIWVTKRKIENVDGEAVEWIKFMNVSVPNSSGLKYMYVNNQRSYFIDDISLSLVVYCWDYTGQVYIYIARLKKLK</sequence>
<name>D7KXJ6_ARALL</name>
<dbReference type="HOGENOM" id="CLU_1206232_0_0_1"/>
<evidence type="ECO:0000313" key="2">
    <source>
        <dbReference type="EMBL" id="EFH64995.1"/>
    </source>
</evidence>
<organism evidence="3">
    <name type="scientific">Arabidopsis lyrata subsp. lyrata</name>
    <name type="common">Lyre-leaved rock-cress</name>
    <dbReference type="NCBI Taxonomy" id="81972"/>
    <lineage>
        <taxon>Eukaryota</taxon>
        <taxon>Viridiplantae</taxon>
        <taxon>Streptophyta</taxon>
        <taxon>Embryophyta</taxon>
        <taxon>Tracheophyta</taxon>
        <taxon>Spermatophyta</taxon>
        <taxon>Magnoliopsida</taxon>
        <taxon>eudicotyledons</taxon>
        <taxon>Gunneridae</taxon>
        <taxon>Pentapetalae</taxon>
        <taxon>rosids</taxon>
        <taxon>malvids</taxon>
        <taxon>Brassicales</taxon>
        <taxon>Brassicaceae</taxon>
        <taxon>Camelineae</taxon>
        <taxon>Arabidopsis</taxon>
    </lineage>
</organism>
<dbReference type="Pfam" id="PF07734">
    <property type="entry name" value="FBA_1"/>
    <property type="match status" value="2"/>
</dbReference>
<evidence type="ECO:0000313" key="3">
    <source>
        <dbReference type="Proteomes" id="UP000008694"/>
    </source>
</evidence>
<proteinExistence type="predicted"/>
<feature type="domain" description="F-box associated beta-propeller type 1" evidence="1">
    <location>
        <begin position="39"/>
        <end position="110"/>
    </location>
</feature>
<dbReference type="NCBIfam" id="TIGR01640">
    <property type="entry name" value="F_box_assoc_1"/>
    <property type="match status" value="1"/>
</dbReference>
<dbReference type="EMBL" id="GL348714">
    <property type="protein sequence ID" value="EFH64995.1"/>
    <property type="molecule type" value="Genomic_DNA"/>
</dbReference>
<protein>
    <recommendedName>
        <fullName evidence="1">F-box associated beta-propeller type 1 domain-containing protein</fullName>
    </recommendedName>
</protein>